<dbReference type="Proteomes" id="UP001596266">
    <property type="component" value="Unassembled WGS sequence"/>
</dbReference>
<feature type="transmembrane region" description="Helical" evidence="2">
    <location>
        <begin position="165"/>
        <end position="188"/>
    </location>
</feature>
<comment type="caution">
    <text evidence="3">The sequence shown here is derived from an EMBL/GenBank/DDBJ whole genome shotgun (WGS) entry which is preliminary data.</text>
</comment>
<organism evidence="3 4">
    <name type="scientific">Luteococcus sanguinis</name>
    <dbReference type="NCBI Taxonomy" id="174038"/>
    <lineage>
        <taxon>Bacteria</taxon>
        <taxon>Bacillati</taxon>
        <taxon>Actinomycetota</taxon>
        <taxon>Actinomycetes</taxon>
        <taxon>Propionibacteriales</taxon>
        <taxon>Propionibacteriaceae</taxon>
        <taxon>Luteococcus</taxon>
    </lineage>
</organism>
<dbReference type="RefSeq" id="WP_343886942.1">
    <property type="nucleotide sequence ID" value="NZ_BAAAKI010000025.1"/>
</dbReference>
<feature type="transmembrane region" description="Helical" evidence="2">
    <location>
        <begin position="341"/>
        <end position="360"/>
    </location>
</feature>
<feature type="transmembrane region" description="Helical" evidence="2">
    <location>
        <begin position="311"/>
        <end position="329"/>
    </location>
</feature>
<keyword evidence="2" id="KW-1133">Transmembrane helix</keyword>
<evidence type="ECO:0000313" key="3">
    <source>
        <dbReference type="EMBL" id="MFC6397848.1"/>
    </source>
</evidence>
<gene>
    <name evidence="3" type="ORF">ACFP57_12765</name>
</gene>
<keyword evidence="2" id="KW-0472">Membrane</keyword>
<feature type="transmembrane region" description="Helical" evidence="2">
    <location>
        <begin position="38"/>
        <end position="58"/>
    </location>
</feature>
<feature type="transmembrane region" description="Helical" evidence="2">
    <location>
        <begin position="366"/>
        <end position="385"/>
    </location>
</feature>
<feature type="region of interest" description="Disordered" evidence="1">
    <location>
        <begin position="412"/>
        <end position="451"/>
    </location>
</feature>
<feature type="compositionally biased region" description="Polar residues" evidence="1">
    <location>
        <begin position="432"/>
        <end position="442"/>
    </location>
</feature>
<feature type="transmembrane region" description="Helical" evidence="2">
    <location>
        <begin position="209"/>
        <end position="229"/>
    </location>
</feature>
<feature type="transmembrane region" description="Helical" evidence="2">
    <location>
        <begin position="277"/>
        <end position="299"/>
    </location>
</feature>
<feature type="transmembrane region" description="Helical" evidence="2">
    <location>
        <begin position="249"/>
        <end position="265"/>
    </location>
</feature>
<feature type="transmembrane region" description="Helical" evidence="2">
    <location>
        <begin position="79"/>
        <end position="101"/>
    </location>
</feature>
<keyword evidence="4" id="KW-1185">Reference proteome</keyword>
<protein>
    <submittedName>
        <fullName evidence="3">Lipopolysaccharide biosynthesis protein</fullName>
    </submittedName>
</protein>
<evidence type="ECO:0000256" key="1">
    <source>
        <dbReference type="SAM" id="MobiDB-lite"/>
    </source>
</evidence>
<reference evidence="4" key="1">
    <citation type="journal article" date="2019" name="Int. J. Syst. Evol. Microbiol.">
        <title>The Global Catalogue of Microorganisms (GCM) 10K type strain sequencing project: providing services to taxonomists for standard genome sequencing and annotation.</title>
        <authorList>
            <consortium name="The Broad Institute Genomics Platform"/>
            <consortium name="The Broad Institute Genome Sequencing Center for Infectious Disease"/>
            <person name="Wu L."/>
            <person name="Ma J."/>
        </authorList>
    </citation>
    <scope>NUCLEOTIDE SEQUENCE [LARGE SCALE GENOMIC DNA]</scope>
    <source>
        <strain evidence="4">CGMCC 1.15277</strain>
    </source>
</reference>
<dbReference type="EMBL" id="JBHSUA010000024">
    <property type="protein sequence ID" value="MFC6397848.1"/>
    <property type="molecule type" value="Genomic_DNA"/>
</dbReference>
<proteinExistence type="predicted"/>
<accession>A0ABW1X5F5</accession>
<feature type="transmembrane region" description="Helical" evidence="2">
    <location>
        <begin position="107"/>
        <end position="129"/>
    </location>
</feature>
<evidence type="ECO:0000313" key="4">
    <source>
        <dbReference type="Proteomes" id="UP001596266"/>
    </source>
</evidence>
<evidence type="ECO:0000256" key="2">
    <source>
        <dbReference type="SAM" id="Phobius"/>
    </source>
</evidence>
<name>A0ABW1X5F5_9ACTN</name>
<keyword evidence="2" id="KW-0812">Transmembrane</keyword>
<sequence>MQRVIGFGASMALLAVASLMMIPAMVRASGAVAWGAMALGQAVGSIGAVLVGYGWNMSGPAQLAGADPSQARAQFLESVLARLALMIPVSAGVILFTWFSAPPGFRLLAIVGGLSATTIGLSANWYFVGMVQPWALLTTETLPRVGGTFAGTVAMWMGGNAMDGAVGQLLGMVTAVALSAIWVVSSAARRGAEKRQLKSVPRVLAEQKDGVVASVSSTAMGALPVLLVAHSKPAAQPLYAFVDKLQRQIAVALVPFVTVLQGWVPRGDRLARARRTIQFGALLGLFLSGFTFLAAPLLTKILGAGELHTTWQLNLCMGIFVGMGLYELMLSHAVLSTFNRLQFVAATTIVTGLISLALIVPGVQRFDALGAVVAVLSGLFLRVLSEAWQGLVTVKALASSLEENSSLAASAQVPHKSGALDRTGPLAAPRQPITTITDQNEPTGPLGSETD</sequence>